<accession>A0A4Q5N292</accession>
<feature type="region of interest" description="Disordered" evidence="6">
    <location>
        <begin position="206"/>
        <end position="236"/>
    </location>
</feature>
<protein>
    <submittedName>
        <fullName evidence="9">Response regulator transcription factor</fullName>
    </submittedName>
</protein>
<dbReference type="EMBL" id="SDWW01000007">
    <property type="protein sequence ID" value="RYV52225.1"/>
    <property type="molecule type" value="Genomic_DNA"/>
</dbReference>
<dbReference type="Pfam" id="PF00196">
    <property type="entry name" value="GerE"/>
    <property type="match status" value="1"/>
</dbReference>
<gene>
    <name evidence="9" type="ORF">EUA98_04450</name>
</gene>
<dbReference type="CDD" id="cd17535">
    <property type="entry name" value="REC_NarL-like"/>
    <property type="match status" value="1"/>
</dbReference>
<dbReference type="SUPFAM" id="SSF52172">
    <property type="entry name" value="CheY-like"/>
    <property type="match status" value="1"/>
</dbReference>
<dbReference type="InterPro" id="IPR001789">
    <property type="entry name" value="Sig_transdc_resp-reg_receiver"/>
</dbReference>
<evidence type="ECO:0000256" key="5">
    <source>
        <dbReference type="PROSITE-ProRule" id="PRU00169"/>
    </source>
</evidence>
<proteinExistence type="predicted"/>
<dbReference type="Pfam" id="PF00072">
    <property type="entry name" value="Response_reg"/>
    <property type="match status" value="1"/>
</dbReference>
<evidence type="ECO:0000313" key="9">
    <source>
        <dbReference type="EMBL" id="RYV52225.1"/>
    </source>
</evidence>
<dbReference type="RefSeq" id="WP_130101465.1">
    <property type="nucleotide sequence ID" value="NZ_SDWW01000007.1"/>
</dbReference>
<feature type="compositionally biased region" description="Low complexity" evidence="6">
    <location>
        <begin position="212"/>
        <end position="225"/>
    </location>
</feature>
<evidence type="ECO:0000256" key="1">
    <source>
        <dbReference type="ARBA" id="ARBA00022553"/>
    </source>
</evidence>
<dbReference type="CDD" id="cd06170">
    <property type="entry name" value="LuxR_C_like"/>
    <property type="match status" value="1"/>
</dbReference>
<keyword evidence="3" id="KW-0238">DNA-binding</keyword>
<dbReference type="GO" id="GO:0003677">
    <property type="term" value="F:DNA binding"/>
    <property type="evidence" value="ECO:0007669"/>
    <property type="project" value="UniProtKB-KW"/>
</dbReference>
<evidence type="ECO:0000256" key="3">
    <source>
        <dbReference type="ARBA" id="ARBA00023125"/>
    </source>
</evidence>
<name>A0A4Q5N292_9MICO</name>
<dbReference type="AlphaFoldDB" id="A0A4Q5N292"/>
<keyword evidence="1 5" id="KW-0597">Phosphoprotein</keyword>
<dbReference type="PRINTS" id="PR00038">
    <property type="entry name" value="HTHLUXR"/>
</dbReference>
<evidence type="ECO:0000256" key="2">
    <source>
        <dbReference type="ARBA" id="ARBA00023015"/>
    </source>
</evidence>
<keyword evidence="4" id="KW-0804">Transcription</keyword>
<dbReference type="GO" id="GO:0000160">
    <property type="term" value="P:phosphorelay signal transduction system"/>
    <property type="evidence" value="ECO:0007669"/>
    <property type="project" value="InterPro"/>
</dbReference>
<evidence type="ECO:0000256" key="4">
    <source>
        <dbReference type="ARBA" id="ARBA00023163"/>
    </source>
</evidence>
<dbReference type="InterPro" id="IPR039420">
    <property type="entry name" value="WalR-like"/>
</dbReference>
<dbReference type="OrthoDB" id="9808843at2"/>
<keyword evidence="2" id="KW-0805">Transcription regulation</keyword>
<feature type="modified residue" description="4-aspartylphosphate" evidence="5">
    <location>
        <position position="53"/>
    </location>
</feature>
<feature type="domain" description="Response regulatory" evidence="8">
    <location>
        <begin position="2"/>
        <end position="115"/>
    </location>
</feature>
<dbReference type="InterPro" id="IPR016032">
    <property type="entry name" value="Sig_transdc_resp-reg_C-effctor"/>
</dbReference>
<evidence type="ECO:0000259" key="7">
    <source>
        <dbReference type="PROSITE" id="PS50043"/>
    </source>
</evidence>
<keyword evidence="10" id="KW-1185">Reference proteome</keyword>
<dbReference type="PANTHER" id="PTHR43214">
    <property type="entry name" value="TWO-COMPONENT RESPONSE REGULATOR"/>
    <property type="match status" value="1"/>
</dbReference>
<dbReference type="GO" id="GO:0006355">
    <property type="term" value="P:regulation of DNA-templated transcription"/>
    <property type="evidence" value="ECO:0007669"/>
    <property type="project" value="InterPro"/>
</dbReference>
<comment type="caution">
    <text evidence="9">The sequence shown here is derived from an EMBL/GenBank/DDBJ whole genome shotgun (WGS) entry which is preliminary data.</text>
</comment>
<dbReference type="InterPro" id="IPR000792">
    <property type="entry name" value="Tscrpt_reg_LuxR_C"/>
</dbReference>
<dbReference type="InterPro" id="IPR058245">
    <property type="entry name" value="NreC/VraR/RcsB-like_REC"/>
</dbReference>
<organism evidence="9 10">
    <name type="scientific">Pengzhenrongella frigida</name>
    <dbReference type="NCBI Taxonomy" id="1259133"/>
    <lineage>
        <taxon>Bacteria</taxon>
        <taxon>Bacillati</taxon>
        <taxon>Actinomycetota</taxon>
        <taxon>Actinomycetes</taxon>
        <taxon>Micrococcales</taxon>
        <taxon>Pengzhenrongella</taxon>
    </lineage>
</organism>
<dbReference type="PROSITE" id="PS50110">
    <property type="entry name" value="RESPONSE_REGULATORY"/>
    <property type="match status" value="1"/>
</dbReference>
<dbReference type="SUPFAM" id="SSF46894">
    <property type="entry name" value="C-terminal effector domain of the bipartite response regulators"/>
    <property type="match status" value="1"/>
</dbReference>
<evidence type="ECO:0000313" key="10">
    <source>
        <dbReference type="Proteomes" id="UP000293764"/>
    </source>
</evidence>
<sequence>MKILVADDNAVVRLGLQAVLDQVPDVSVTLLAADGVQALEVARAERPDVVLLDVRMPRRSGLDVLAELTEIAPVLMMTHSDEPETIRAALAGGARGYLVHGTLTIAEIAAAIRTCVAGGMVLGPQAASAMFAQGPVVAHVDVQVRARLSTREQQIMDAVATGISNGEIAVQEFLSPKTVKNHVNNIYAKLGVSSRAQAMALWVGSAPSSADPLGPGPRNLGPPAGSRALGRVPGPS</sequence>
<evidence type="ECO:0000259" key="8">
    <source>
        <dbReference type="PROSITE" id="PS50110"/>
    </source>
</evidence>
<dbReference type="PROSITE" id="PS50043">
    <property type="entry name" value="HTH_LUXR_2"/>
    <property type="match status" value="1"/>
</dbReference>
<dbReference type="Gene3D" id="3.40.50.2300">
    <property type="match status" value="1"/>
</dbReference>
<dbReference type="Proteomes" id="UP000293764">
    <property type="component" value="Unassembled WGS sequence"/>
</dbReference>
<dbReference type="SMART" id="SM00448">
    <property type="entry name" value="REC"/>
    <property type="match status" value="1"/>
</dbReference>
<reference evidence="9 10" key="1">
    <citation type="submission" date="2019-01" db="EMBL/GenBank/DDBJ databases">
        <title>Novel species of Cellulomonas.</title>
        <authorList>
            <person name="Liu Q."/>
            <person name="Xin Y.-H."/>
        </authorList>
    </citation>
    <scope>NUCLEOTIDE SEQUENCE [LARGE SCALE GENOMIC DNA]</scope>
    <source>
        <strain evidence="9 10">HLT2-17</strain>
    </source>
</reference>
<dbReference type="PANTHER" id="PTHR43214:SF24">
    <property type="entry name" value="TRANSCRIPTIONAL REGULATORY PROTEIN NARL-RELATED"/>
    <property type="match status" value="1"/>
</dbReference>
<dbReference type="SMART" id="SM00421">
    <property type="entry name" value="HTH_LUXR"/>
    <property type="match status" value="1"/>
</dbReference>
<dbReference type="InterPro" id="IPR011006">
    <property type="entry name" value="CheY-like_superfamily"/>
</dbReference>
<evidence type="ECO:0000256" key="6">
    <source>
        <dbReference type="SAM" id="MobiDB-lite"/>
    </source>
</evidence>
<feature type="domain" description="HTH luxR-type" evidence="7">
    <location>
        <begin position="141"/>
        <end position="206"/>
    </location>
</feature>